<evidence type="ECO:0000256" key="2">
    <source>
        <dbReference type="ARBA" id="ARBA00001946"/>
    </source>
</evidence>
<evidence type="ECO:0000256" key="9">
    <source>
        <dbReference type="ARBA" id="ARBA00022801"/>
    </source>
</evidence>
<dbReference type="InterPro" id="IPR036523">
    <property type="entry name" value="SurE-like_sf"/>
</dbReference>
<evidence type="ECO:0000256" key="5">
    <source>
        <dbReference type="ARBA" id="ARBA00012643"/>
    </source>
</evidence>
<dbReference type="GO" id="GO:0008253">
    <property type="term" value="F:5'-nucleotidase activity"/>
    <property type="evidence" value="ECO:0007669"/>
    <property type="project" value="UniProtKB-EC"/>
</dbReference>
<comment type="catalytic activity">
    <reaction evidence="1">
        <text>a ribonucleoside 5'-phosphate + H2O = a ribonucleoside + phosphate</text>
        <dbReference type="Rhea" id="RHEA:12484"/>
        <dbReference type="ChEBI" id="CHEBI:15377"/>
        <dbReference type="ChEBI" id="CHEBI:18254"/>
        <dbReference type="ChEBI" id="CHEBI:43474"/>
        <dbReference type="ChEBI" id="CHEBI:58043"/>
        <dbReference type="EC" id="3.1.3.5"/>
    </reaction>
</comment>
<feature type="domain" description="Survival protein SurE-like phosphatase/nucleotidase" evidence="10">
    <location>
        <begin position="6"/>
        <end position="193"/>
    </location>
</feature>
<organism evidence="11">
    <name type="scientific">marine sediment metagenome</name>
    <dbReference type="NCBI Taxonomy" id="412755"/>
    <lineage>
        <taxon>unclassified sequences</taxon>
        <taxon>metagenomes</taxon>
        <taxon>ecological metagenomes</taxon>
    </lineage>
</organism>
<keyword evidence="8" id="KW-0547">Nucleotide-binding</keyword>
<dbReference type="NCBIfam" id="NF001490">
    <property type="entry name" value="PRK00346.1-4"/>
    <property type="match status" value="1"/>
</dbReference>
<dbReference type="InterPro" id="IPR002828">
    <property type="entry name" value="SurE-like_Pase/nucleotidase"/>
</dbReference>
<comment type="similarity">
    <text evidence="4">Belongs to the SurE nucleotidase family.</text>
</comment>
<protein>
    <recommendedName>
        <fullName evidence="5">5'-nucleotidase</fullName>
        <ecNumber evidence="5">3.1.3.5</ecNumber>
    </recommendedName>
</protein>
<dbReference type="EMBL" id="BART01002741">
    <property type="protein sequence ID" value="GAG67134.1"/>
    <property type="molecule type" value="Genomic_DNA"/>
</dbReference>
<dbReference type="EC" id="3.1.3.5" evidence="5"/>
<dbReference type="PANTHER" id="PTHR30457">
    <property type="entry name" value="5'-NUCLEOTIDASE SURE"/>
    <property type="match status" value="1"/>
</dbReference>
<comment type="caution">
    <text evidence="11">The sequence shown here is derived from an EMBL/GenBank/DDBJ whole genome shotgun (WGS) entry which is preliminary data.</text>
</comment>
<reference evidence="11" key="1">
    <citation type="journal article" date="2014" name="Front. Microbiol.">
        <title>High frequency of phylogenetically diverse reductive dehalogenase-homologous genes in deep subseafloor sedimentary metagenomes.</title>
        <authorList>
            <person name="Kawai M."/>
            <person name="Futagami T."/>
            <person name="Toyoda A."/>
            <person name="Takaki Y."/>
            <person name="Nishi S."/>
            <person name="Hori S."/>
            <person name="Arai W."/>
            <person name="Tsubouchi T."/>
            <person name="Morono Y."/>
            <person name="Uchiyama I."/>
            <person name="Ito T."/>
            <person name="Fujiyama A."/>
            <person name="Inagaki F."/>
            <person name="Takami H."/>
        </authorList>
    </citation>
    <scope>NUCLEOTIDE SEQUENCE</scope>
    <source>
        <strain evidence="11">Expedition CK06-06</strain>
    </source>
</reference>
<accession>X0ZCY3</accession>
<evidence type="ECO:0000313" key="11">
    <source>
        <dbReference type="EMBL" id="GAG67134.1"/>
    </source>
</evidence>
<evidence type="ECO:0000256" key="3">
    <source>
        <dbReference type="ARBA" id="ARBA00004496"/>
    </source>
</evidence>
<dbReference type="FunFam" id="3.40.1210.10:FF:000001">
    <property type="entry name" value="5'/3'-nucleotidase SurE"/>
    <property type="match status" value="1"/>
</dbReference>
<dbReference type="Gene3D" id="3.40.1210.10">
    <property type="entry name" value="Survival protein SurE-like phosphatase/nucleotidase"/>
    <property type="match status" value="1"/>
</dbReference>
<dbReference type="SUPFAM" id="SSF64167">
    <property type="entry name" value="SurE-like"/>
    <property type="match status" value="1"/>
</dbReference>
<comment type="subcellular location">
    <subcellularLocation>
        <location evidence="3">Cytoplasm</location>
    </subcellularLocation>
</comment>
<dbReference type="Pfam" id="PF01975">
    <property type="entry name" value="SurE"/>
    <property type="match status" value="1"/>
</dbReference>
<dbReference type="HAMAP" id="MF_00060">
    <property type="entry name" value="SurE"/>
    <property type="match status" value="1"/>
</dbReference>
<comment type="cofactor">
    <cofactor evidence="2">
        <name>Mg(2+)</name>
        <dbReference type="ChEBI" id="CHEBI:18420"/>
    </cofactor>
</comment>
<dbReference type="InterPro" id="IPR030048">
    <property type="entry name" value="SurE"/>
</dbReference>
<dbReference type="PANTHER" id="PTHR30457:SF0">
    <property type="entry name" value="PHOSPHATASE, PUTATIVE (AFU_ORTHOLOGUE AFUA_4G01070)-RELATED"/>
    <property type="match status" value="1"/>
</dbReference>
<gene>
    <name evidence="11" type="ORF">S01H4_08115</name>
</gene>
<proteinExistence type="inferred from homology"/>
<keyword evidence="9" id="KW-0378">Hydrolase</keyword>
<evidence type="ECO:0000256" key="7">
    <source>
        <dbReference type="ARBA" id="ARBA00022723"/>
    </source>
</evidence>
<keyword evidence="7" id="KW-0479">Metal-binding</keyword>
<dbReference type="GO" id="GO:0000166">
    <property type="term" value="F:nucleotide binding"/>
    <property type="evidence" value="ECO:0007669"/>
    <property type="project" value="UniProtKB-KW"/>
</dbReference>
<dbReference type="GO" id="GO:0046872">
    <property type="term" value="F:metal ion binding"/>
    <property type="evidence" value="ECO:0007669"/>
    <property type="project" value="UniProtKB-KW"/>
</dbReference>
<dbReference type="NCBIfam" id="NF001492">
    <property type="entry name" value="PRK00346.2-2"/>
    <property type="match status" value="1"/>
</dbReference>
<evidence type="ECO:0000256" key="8">
    <source>
        <dbReference type="ARBA" id="ARBA00022741"/>
    </source>
</evidence>
<dbReference type="AlphaFoldDB" id="X0ZCY3"/>
<keyword evidence="6" id="KW-0963">Cytoplasm</keyword>
<name>X0ZCY3_9ZZZZ</name>
<sequence length="258" mass="29040">MDRKIILLTNDDGIDSEGLYTLYKTLKQDEGFDIRIVAPDKERSAVGHAITMFRPISVRKEYREGNFFGYAVDGTPADCVKIAIKAILDRAPDLLISGINRGANLGENIIYSGTVSAATEGTVYGVASIAVSIDNLVDPDYSYAANFTKRVARQIIKNGGLPKGTLLNINIPDVCEKEIKGVKITTQSDAKFKDNFIKRIDPRGRDYYWMDGEFIGKTKDKNFDYNAVKSNYVSITPIHYDMTDYRTLDYFKKWDIKK</sequence>
<evidence type="ECO:0000256" key="6">
    <source>
        <dbReference type="ARBA" id="ARBA00022490"/>
    </source>
</evidence>
<evidence type="ECO:0000259" key="10">
    <source>
        <dbReference type="Pfam" id="PF01975"/>
    </source>
</evidence>
<evidence type="ECO:0000256" key="1">
    <source>
        <dbReference type="ARBA" id="ARBA00000815"/>
    </source>
</evidence>
<dbReference type="GO" id="GO:0005737">
    <property type="term" value="C:cytoplasm"/>
    <property type="evidence" value="ECO:0007669"/>
    <property type="project" value="UniProtKB-SubCell"/>
</dbReference>
<dbReference type="NCBIfam" id="TIGR00087">
    <property type="entry name" value="surE"/>
    <property type="match status" value="1"/>
</dbReference>
<evidence type="ECO:0000256" key="4">
    <source>
        <dbReference type="ARBA" id="ARBA00011062"/>
    </source>
</evidence>